<dbReference type="EMBL" id="JAFIQS010000019">
    <property type="protein sequence ID" value="KAG5162444.1"/>
    <property type="molecule type" value="Genomic_DNA"/>
</dbReference>
<feature type="domain" description="DUF6699" evidence="2">
    <location>
        <begin position="164"/>
        <end position="258"/>
    </location>
</feature>
<evidence type="ECO:0000259" key="2">
    <source>
        <dbReference type="Pfam" id="PF20415"/>
    </source>
</evidence>
<dbReference type="InterPro" id="IPR046522">
    <property type="entry name" value="DUF6699"/>
</dbReference>
<comment type="caution">
    <text evidence="3">The sequence shown here is derived from an EMBL/GenBank/DDBJ whole genome shotgun (WGS) entry which is preliminary data.</text>
</comment>
<organism evidence="3">
    <name type="scientific">Psilocybe cubensis</name>
    <name type="common">Psychedelic mushroom</name>
    <name type="synonym">Stropharia cubensis</name>
    <dbReference type="NCBI Taxonomy" id="181762"/>
    <lineage>
        <taxon>Eukaryota</taxon>
        <taxon>Fungi</taxon>
        <taxon>Dikarya</taxon>
        <taxon>Basidiomycota</taxon>
        <taxon>Agaricomycotina</taxon>
        <taxon>Agaricomycetes</taxon>
        <taxon>Agaricomycetidae</taxon>
        <taxon>Agaricales</taxon>
        <taxon>Agaricineae</taxon>
        <taxon>Strophariaceae</taxon>
        <taxon>Psilocybe</taxon>
    </lineage>
</organism>
<evidence type="ECO:0000256" key="1">
    <source>
        <dbReference type="SAM" id="MobiDB-lite"/>
    </source>
</evidence>
<dbReference type="Pfam" id="PF20415">
    <property type="entry name" value="DUF6699"/>
    <property type="match status" value="1"/>
</dbReference>
<proteinExistence type="predicted"/>
<feature type="region of interest" description="Disordered" evidence="1">
    <location>
        <begin position="15"/>
        <end position="80"/>
    </location>
</feature>
<sequence length="271" mass="29281">MNHSTNVGVSSAWTLSSSSSWGTASASGYSDCDSSSQSWGVDRGKTPFGSVSSVSLGPSGSTTSVPSPWGSQATLVNGGHALPPEASSSYSYTRYPGPSLSTASTTTLVNPPVGVQGLSHLGYPTHLPERSPHLYLHPSLQDSRLCIDFARPLPKFAPKNLQFSGFNPSITYMDVHFEGFPYWTLRIHTHHALTMWDIISHIHYHLQSVDIEATSANQRTTHNVLHARNHNLNPAVHGAGVRRIDALGRRTKFAGFKPTGGANGWIIYFSN</sequence>
<evidence type="ECO:0000313" key="3">
    <source>
        <dbReference type="EMBL" id="KAG5162444.1"/>
    </source>
</evidence>
<feature type="compositionally biased region" description="Low complexity" evidence="1">
    <location>
        <begin position="49"/>
        <end position="71"/>
    </location>
</feature>
<name>A0A8H7XMG6_PSICU</name>
<feature type="compositionally biased region" description="Low complexity" evidence="1">
    <location>
        <begin position="15"/>
        <end position="38"/>
    </location>
</feature>
<reference evidence="3" key="1">
    <citation type="submission" date="2021-02" db="EMBL/GenBank/DDBJ databases">
        <title>Psilocybe cubensis genome.</title>
        <authorList>
            <person name="Mckernan K.J."/>
            <person name="Crawford S."/>
            <person name="Trippe A."/>
            <person name="Kane L.T."/>
            <person name="Mclaughlin S."/>
        </authorList>
    </citation>
    <scope>NUCLEOTIDE SEQUENCE [LARGE SCALE GENOMIC DNA]</scope>
    <source>
        <strain evidence="3">MGC-MH-2018</strain>
    </source>
</reference>
<dbReference type="AlphaFoldDB" id="A0A8H7XMG6"/>
<accession>A0A8H7XMG6</accession>
<protein>
    <recommendedName>
        <fullName evidence="2">DUF6699 domain-containing protein</fullName>
    </recommendedName>
</protein>
<gene>
    <name evidence="3" type="ORF">JR316_012769</name>
</gene>